<evidence type="ECO:0000313" key="2">
    <source>
        <dbReference type="Proteomes" id="UP001381693"/>
    </source>
</evidence>
<dbReference type="AlphaFoldDB" id="A0AAN8ZX12"/>
<comment type="caution">
    <text evidence="1">The sequence shown here is derived from an EMBL/GenBank/DDBJ whole genome shotgun (WGS) entry which is preliminary data.</text>
</comment>
<keyword evidence="2" id="KW-1185">Reference proteome</keyword>
<proteinExistence type="predicted"/>
<reference evidence="1 2" key="1">
    <citation type="submission" date="2023-11" db="EMBL/GenBank/DDBJ databases">
        <title>Halocaridina rubra genome assembly.</title>
        <authorList>
            <person name="Smith C."/>
        </authorList>
    </citation>
    <scope>NUCLEOTIDE SEQUENCE [LARGE SCALE GENOMIC DNA]</scope>
    <source>
        <strain evidence="1">EP-1</strain>
        <tissue evidence="1">Whole</tissue>
    </source>
</reference>
<evidence type="ECO:0000313" key="1">
    <source>
        <dbReference type="EMBL" id="KAK7006066.1"/>
    </source>
</evidence>
<accession>A0AAN8ZX12</accession>
<name>A0AAN8ZX12_HALRR</name>
<dbReference type="Proteomes" id="UP001381693">
    <property type="component" value="Unassembled WGS sequence"/>
</dbReference>
<gene>
    <name evidence="1" type="ORF">SK128_000296</name>
</gene>
<protein>
    <submittedName>
        <fullName evidence="1">Uncharacterized protein</fullName>
    </submittedName>
</protein>
<organism evidence="1 2">
    <name type="scientific">Halocaridina rubra</name>
    <name type="common">Hawaiian red shrimp</name>
    <dbReference type="NCBI Taxonomy" id="373956"/>
    <lineage>
        <taxon>Eukaryota</taxon>
        <taxon>Metazoa</taxon>
        <taxon>Ecdysozoa</taxon>
        <taxon>Arthropoda</taxon>
        <taxon>Crustacea</taxon>
        <taxon>Multicrustacea</taxon>
        <taxon>Malacostraca</taxon>
        <taxon>Eumalacostraca</taxon>
        <taxon>Eucarida</taxon>
        <taxon>Decapoda</taxon>
        <taxon>Pleocyemata</taxon>
        <taxon>Caridea</taxon>
        <taxon>Atyoidea</taxon>
        <taxon>Atyidae</taxon>
        <taxon>Halocaridina</taxon>
    </lineage>
</organism>
<sequence length="128" mass="14498">MLASHIAKTPDPTLKTAFRRNLRSTLGDPADLLADRPGGLRTQGRIDPLDRTRAYTFSYARVLSRKSILTVVHSLLRLIWSSEPRRLLGAAANYRRPSTTVQDPLDFLNYVEPLGFRRTRTKNYTGLS</sequence>
<dbReference type="EMBL" id="JAXCGZ010023750">
    <property type="protein sequence ID" value="KAK7006066.1"/>
    <property type="molecule type" value="Genomic_DNA"/>
</dbReference>